<reference evidence="3" key="1">
    <citation type="submission" date="2025-08" db="UniProtKB">
        <authorList>
            <consortium name="RefSeq"/>
        </authorList>
    </citation>
    <scope>IDENTIFICATION</scope>
</reference>
<dbReference type="InterPro" id="IPR009079">
    <property type="entry name" value="4_helix_cytokine-like_core"/>
</dbReference>
<evidence type="ECO:0000313" key="2">
    <source>
        <dbReference type="Proteomes" id="UP000694891"/>
    </source>
</evidence>
<name>A0A9Y4KC30_9TELE</name>
<keyword evidence="1" id="KW-0732">Signal</keyword>
<dbReference type="Proteomes" id="UP000694891">
    <property type="component" value="Unplaced"/>
</dbReference>
<proteinExistence type="predicted"/>
<feature type="chain" id="PRO_5041438301" evidence="1">
    <location>
        <begin position="27"/>
        <end position="220"/>
    </location>
</feature>
<protein>
    <submittedName>
        <fullName evidence="3">Uncharacterized protein LOC103365032</fullName>
    </submittedName>
</protein>
<organism evidence="2 3">
    <name type="scientific">Stegastes partitus</name>
    <name type="common">bicolor damselfish</name>
    <dbReference type="NCBI Taxonomy" id="144197"/>
    <lineage>
        <taxon>Eukaryota</taxon>
        <taxon>Metazoa</taxon>
        <taxon>Chordata</taxon>
        <taxon>Craniata</taxon>
        <taxon>Vertebrata</taxon>
        <taxon>Euteleostomi</taxon>
        <taxon>Actinopterygii</taxon>
        <taxon>Neopterygii</taxon>
        <taxon>Teleostei</taxon>
        <taxon>Neoteleostei</taxon>
        <taxon>Acanthomorphata</taxon>
        <taxon>Ovalentaria</taxon>
        <taxon>Pomacentridae</taxon>
        <taxon>Stegastes</taxon>
    </lineage>
</organism>
<dbReference type="SUPFAM" id="SSF47266">
    <property type="entry name" value="4-helical cytokines"/>
    <property type="match status" value="1"/>
</dbReference>
<dbReference type="RefSeq" id="XP_008290583.1">
    <property type="nucleotide sequence ID" value="XM_008292361.1"/>
</dbReference>
<sequence length="220" mass="24291">MVLKHRAGLLTVACAWMAILMQGLDARHAGPQKRAAAAAASPCRPKELAALARSLVEETLTSFDEANGKHLGAWSPGFPELQVHQNAPVVGSEVQCGLIFMAKGLEEVLKDQKDNLNPGDTALHKKLHDTISRVKLLATCLKNVLGGECPSKPSPPAMPEHAFERKQFGHTLLKTAKHYLDWLQRKLVVHVFKMKEANKVKPKVIKVTPQRYLEGSRYQL</sequence>
<keyword evidence="2" id="KW-1185">Reference proteome</keyword>
<evidence type="ECO:0000256" key="1">
    <source>
        <dbReference type="SAM" id="SignalP"/>
    </source>
</evidence>
<feature type="signal peptide" evidence="1">
    <location>
        <begin position="1"/>
        <end position="26"/>
    </location>
</feature>
<dbReference type="AlphaFoldDB" id="A0A9Y4KC30"/>
<accession>A0A9Y4KC30</accession>
<evidence type="ECO:0000313" key="3">
    <source>
        <dbReference type="RefSeq" id="XP_008290583.1"/>
    </source>
</evidence>
<gene>
    <name evidence="3" type="primary">LOC103365032</name>
</gene>
<dbReference type="Gene3D" id="1.20.1250.10">
    <property type="match status" value="1"/>
</dbReference>
<dbReference type="GeneID" id="103365032"/>